<dbReference type="PROSITE" id="PS50005">
    <property type="entry name" value="TPR"/>
    <property type="match status" value="1"/>
</dbReference>
<protein>
    <submittedName>
        <fullName evidence="4">Uncharacterized protein</fullName>
    </submittedName>
</protein>
<sequence>MYDVEITTKSDDEILSLIRAYQQQGYQVWLQKRCSDKFLMQADYNTQGVLDLDNSGIFKNQTVDPKQFNEPSVICSLRKNVEDGHKTSTMEIKDTMLIFPRKTQTDLYSLLSPKLNSEREDLVKGFYEQLKEALHLEQFGQVKESIVRITKQQLQALLTNLINELENQLIDSQILHLIFVESLLTLGILNAQIMKYSDAKMCLEKCLRLFVIKDQILLAQIYRKLGHYSQSVFSYQKSIDYYNQALIIYEIYNLTPEVAYAMMSIAVIYSKVNQFELAQKIAHHALEITGAQMNKHTASLYQMLGEVYYNSENYTEALDYFDTSYDLKQSSPDAQSRIRTINYIASSCFHLGEYRKAQELFEVALSQVDDQNSLLEAQLLNNLGITKSALKLDSKVEFEKSLKIFLQFYPQNHPSIKRVLRNDSH</sequence>
<dbReference type="STRING" id="5888.A0DW74"/>
<dbReference type="AlphaFoldDB" id="A0DW74"/>
<dbReference type="Gene3D" id="1.25.40.10">
    <property type="entry name" value="Tetratricopeptide repeat domain"/>
    <property type="match status" value="2"/>
</dbReference>
<dbReference type="SUPFAM" id="SSF48452">
    <property type="entry name" value="TPR-like"/>
    <property type="match status" value="1"/>
</dbReference>
<dbReference type="InterPro" id="IPR019734">
    <property type="entry name" value="TPR_rpt"/>
</dbReference>
<dbReference type="OMA" id="MYDVEIT"/>
<organism evidence="4 5">
    <name type="scientific">Paramecium tetraurelia</name>
    <dbReference type="NCBI Taxonomy" id="5888"/>
    <lineage>
        <taxon>Eukaryota</taxon>
        <taxon>Sar</taxon>
        <taxon>Alveolata</taxon>
        <taxon>Ciliophora</taxon>
        <taxon>Intramacronucleata</taxon>
        <taxon>Oligohymenophorea</taxon>
        <taxon>Peniculida</taxon>
        <taxon>Parameciidae</taxon>
        <taxon>Paramecium</taxon>
    </lineage>
</organism>
<dbReference type="SMART" id="SM00028">
    <property type="entry name" value="TPR"/>
    <property type="match status" value="5"/>
</dbReference>
<dbReference type="OrthoDB" id="289532at2759"/>
<evidence type="ECO:0000313" key="5">
    <source>
        <dbReference type="Proteomes" id="UP000000600"/>
    </source>
</evidence>
<dbReference type="Pfam" id="PF13424">
    <property type="entry name" value="TPR_12"/>
    <property type="match status" value="1"/>
</dbReference>
<dbReference type="PANTHER" id="PTHR45641">
    <property type="entry name" value="TETRATRICOPEPTIDE REPEAT PROTEIN (AFU_ORTHOLOGUE AFUA_6G03870)"/>
    <property type="match status" value="1"/>
</dbReference>
<dbReference type="KEGG" id="ptm:GSPATT00020944001"/>
<dbReference type="PANTHER" id="PTHR45641:SF19">
    <property type="entry name" value="NEPHROCYSTIN-3"/>
    <property type="match status" value="1"/>
</dbReference>
<dbReference type="InterPro" id="IPR011990">
    <property type="entry name" value="TPR-like_helical_dom_sf"/>
</dbReference>
<dbReference type="Pfam" id="PF13181">
    <property type="entry name" value="TPR_8"/>
    <property type="match status" value="1"/>
</dbReference>
<dbReference type="EMBL" id="CT868607">
    <property type="protein sequence ID" value="CAK87291.1"/>
    <property type="molecule type" value="Genomic_DNA"/>
</dbReference>
<evidence type="ECO:0000256" key="1">
    <source>
        <dbReference type="ARBA" id="ARBA00022737"/>
    </source>
</evidence>
<dbReference type="Proteomes" id="UP000000600">
    <property type="component" value="Unassembled WGS sequence"/>
</dbReference>
<keyword evidence="1" id="KW-0677">Repeat</keyword>
<evidence type="ECO:0000256" key="2">
    <source>
        <dbReference type="ARBA" id="ARBA00022803"/>
    </source>
</evidence>
<dbReference type="GeneID" id="5040473"/>
<gene>
    <name evidence="4" type="ORF">GSPATT00020944001</name>
</gene>
<keyword evidence="5" id="KW-1185">Reference proteome</keyword>
<dbReference type="RefSeq" id="XP_001454688.1">
    <property type="nucleotide sequence ID" value="XM_001454651.1"/>
</dbReference>
<reference evidence="4 5" key="1">
    <citation type="journal article" date="2006" name="Nature">
        <title>Global trends of whole-genome duplications revealed by the ciliate Paramecium tetraurelia.</title>
        <authorList>
            <consortium name="Genoscope"/>
            <person name="Aury J.-M."/>
            <person name="Jaillon O."/>
            <person name="Duret L."/>
            <person name="Noel B."/>
            <person name="Jubin C."/>
            <person name="Porcel B.M."/>
            <person name="Segurens B."/>
            <person name="Daubin V."/>
            <person name="Anthouard V."/>
            <person name="Aiach N."/>
            <person name="Arnaiz O."/>
            <person name="Billaut A."/>
            <person name="Beisson J."/>
            <person name="Blanc I."/>
            <person name="Bouhouche K."/>
            <person name="Camara F."/>
            <person name="Duharcourt S."/>
            <person name="Guigo R."/>
            <person name="Gogendeau D."/>
            <person name="Katinka M."/>
            <person name="Keller A.-M."/>
            <person name="Kissmehl R."/>
            <person name="Klotz C."/>
            <person name="Koll F."/>
            <person name="Le Moue A."/>
            <person name="Lepere C."/>
            <person name="Malinsky S."/>
            <person name="Nowacki M."/>
            <person name="Nowak J.K."/>
            <person name="Plattner H."/>
            <person name="Poulain J."/>
            <person name="Ruiz F."/>
            <person name="Serrano V."/>
            <person name="Zagulski M."/>
            <person name="Dessen P."/>
            <person name="Betermier M."/>
            <person name="Weissenbach J."/>
            <person name="Scarpelli C."/>
            <person name="Schachter V."/>
            <person name="Sperling L."/>
            <person name="Meyer E."/>
            <person name="Cohen J."/>
            <person name="Wincker P."/>
        </authorList>
    </citation>
    <scope>NUCLEOTIDE SEQUENCE [LARGE SCALE GENOMIC DNA]</scope>
    <source>
        <strain evidence="4 5">Stock d4-2</strain>
    </source>
</reference>
<proteinExistence type="predicted"/>
<evidence type="ECO:0000256" key="3">
    <source>
        <dbReference type="PROSITE-ProRule" id="PRU00339"/>
    </source>
</evidence>
<keyword evidence="2 3" id="KW-0802">TPR repeat</keyword>
<name>A0DW74_PARTE</name>
<dbReference type="InParanoid" id="A0DW74"/>
<dbReference type="HOGENOM" id="CLU_646354_0_0_1"/>
<feature type="repeat" description="TPR" evidence="3">
    <location>
        <begin position="298"/>
        <end position="331"/>
    </location>
</feature>
<evidence type="ECO:0000313" key="4">
    <source>
        <dbReference type="EMBL" id="CAK87291.1"/>
    </source>
</evidence>
<accession>A0DW74</accession>